<dbReference type="Proteomes" id="UP000054279">
    <property type="component" value="Unassembled WGS sequence"/>
</dbReference>
<sequence length="411" mass="47534">MFITISGAAAHIFATFKTAIKLFHKKCDASQYRPKPVEFPGRHAVLARIRAEEDAINNIGGRAKEARRSARLTGSVVDRQNLRIKIALHNSPTATQKINIDEARRKVRKSLDTWFESLPDFLPADAIQEAPRSDSAPEKEVLRLPSDFPLEARTRLGLQNLAKTEYQLRIGQAHDALQKLRGALGLKSFLIRRKYRAASGQGVLLRSEAEINRVGKHVEKWKVVYRRAWQALNALRQDMEAAGMDVPWRQLRQLKDEDCVMLSAWMEEHRFWREQGDHAEARAAEQGQGRKELPWFWKIQFEESQEVADDLGINDAVTTWAIDVIRIEWLHAKVSAERFDEEVRLLRAESERVGKTFRYFEAIWREHGNRYDREGDRFMRGGYARACKREAVFARLALHAEYTHKQLLTWG</sequence>
<dbReference type="OrthoDB" id="3232711at2759"/>
<keyword evidence="2" id="KW-1185">Reference proteome</keyword>
<gene>
    <name evidence="1" type="ORF">M422DRAFT_269678</name>
</gene>
<dbReference type="HOGENOM" id="CLU_003703_3_1_1"/>
<name>A0A0C9U446_SPHS4</name>
<organism evidence="1 2">
    <name type="scientific">Sphaerobolus stellatus (strain SS14)</name>
    <dbReference type="NCBI Taxonomy" id="990650"/>
    <lineage>
        <taxon>Eukaryota</taxon>
        <taxon>Fungi</taxon>
        <taxon>Dikarya</taxon>
        <taxon>Basidiomycota</taxon>
        <taxon>Agaricomycotina</taxon>
        <taxon>Agaricomycetes</taxon>
        <taxon>Phallomycetidae</taxon>
        <taxon>Geastrales</taxon>
        <taxon>Sphaerobolaceae</taxon>
        <taxon>Sphaerobolus</taxon>
    </lineage>
</organism>
<evidence type="ECO:0000313" key="1">
    <source>
        <dbReference type="EMBL" id="KIJ28979.1"/>
    </source>
</evidence>
<dbReference type="EMBL" id="KN837293">
    <property type="protein sequence ID" value="KIJ28979.1"/>
    <property type="molecule type" value="Genomic_DNA"/>
</dbReference>
<protein>
    <submittedName>
        <fullName evidence="1">Uncharacterized protein</fullName>
    </submittedName>
</protein>
<reference evidence="1 2" key="1">
    <citation type="submission" date="2014-06" db="EMBL/GenBank/DDBJ databases">
        <title>Evolutionary Origins and Diversification of the Mycorrhizal Mutualists.</title>
        <authorList>
            <consortium name="DOE Joint Genome Institute"/>
            <consortium name="Mycorrhizal Genomics Consortium"/>
            <person name="Kohler A."/>
            <person name="Kuo A."/>
            <person name="Nagy L.G."/>
            <person name="Floudas D."/>
            <person name="Copeland A."/>
            <person name="Barry K.W."/>
            <person name="Cichocki N."/>
            <person name="Veneault-Fourrey C."/>
            <person name="LaButti K."/>
            <person name="Lindquist E.A."/>
            <person name="Lipzen A."/>
            <person name="Lundell T."/>
            <person name="Morin E."/>
            <person name="Murat C."/>
            <person name="Riley R."/>
            <person name="Ohm R."/>
            <person name="Sun H."/>
            <person name="Tunlid A."/>
            <person name="Henrissat B."/>
            <person name="Grigoriev I.V."/>
            <person name="Hibbett D.S."/>
            <person name="Martin F."/>
        </authorList>
    </citation>
    <scope>NUCLEOTIDE SEQUENCE [LARGE SCALE GENOMIC DNA]</scope>
    <source>
        <strain evidence="1 2">SS14</strain>
    </source>
</reference>
<evidence type="ECO:0000313" key="2">
    <source>
        <dbReference type="Proteomes" id="UP000054279"/>
    </source>
</evidence>
<proteinExistence type="predicted"/>
<dbReference type="AlphaFoldDB" id="A0A0C9U446"/>
<accession>A0A0C9U446</accession>